<evidence type="ECO:0000256" key="6">
    <source>
        <dbReference type="ARBA" id="ARBA00023136"/>
    </source>
</evidence>
<dbReference type="PANTHER" id="PTHR31107:SF2">
    <property type="entry name" value="CYTOCHROME C OXIDASE ASSEMBLY FACTOR 8"/>
    <property type="match status" value="1"/>
</dbReference>
<keyword evidence="6" id="KW-0472">Membrane</keyword>
<reference evidence="7" key="2">
    <citation type="submission" date="2020-11" db="EMBL/GenBank/DDBJ databases">
        <authorList>
            <consortium name="DOE Joint Genome Institute"/>
            <person name="Kuo A."/>
            <person name="Miyauchi S."/>
            <person name="Kiss E."/>
            <person name="Drula E."/>
            <person name="Kohler A."/>
            <person name="Sanchez-Garcia M."/>
            <person name="Andreopoulos B."/>
            <person name="Barry K.W."/>
            <person name="Bonito G."/>
            <person name="Buee M."/>
            <person name="Carver A."/>
            <person name="Chen C."/>
            <person name="Cichocki N."/>
            <person name="Clum A."/>
            <person name="Culley D."/>
            <person name="Crous P.W."/>
            <person name="Fauchery L."/>
            <person name="Girlanda M."/>
            <person name="Hayes R."/>
            <person name="Keri Z."/>
            <person name="Labutti K."/>
            <person name="Lipzen A."/>
            <person name="Lombard V."/>
            <person name="Magnuson J."/>
            <person name="Maillard F."/>
            <person name="Morin E."/>
            <person name="Murat C."/>
            <person name="Nolan M."/>
            <person name="Ohm R."/>
            <person name="Pangilinan J."/>
            <person name="Pereira M."/>
            <person name="Perotto S."/>
            <person name="Peter M."/>
            <person name="Riley R."/>
            <person name="Sitrit Y."/>
            <person name="Stielow B."/>
            <person name="Szollosi G."/>
            <person name="Zifcakova L."/>
            <person name="Stursova M."/>
            <person name="Spatafora J.W."/>
            <person name="Tedersoo L."/>
            <person name="Vaario L.-M."/>
            <person name="Yamada A."/>
            <person name="Yan M."/>
            <person name="Wang P."/>
            <person name="Xu J."/>
            <person name="Bruns T."/>
            <person name="Baldrian P."/>
            <person name="Vilgalys R."/>
            <person name="Henrissat B."/>
            <person name="Grigoriev I.V."/>
            <person name="Hibbett D."/>
            <person name="Nagy L.G."/>
            <person name="Martin F.M."/>
        </authorList>
    </citation>
    <scope>NUCLEOTIDE SEQUENCE</scope>
    <source>
        <strain evidence="7">UH-Tt-Lm1</strain>
    </source>
</reference>
<organism evidence="7 8">
    <name type="scientific">Thelephora terrestris</name>
    <dbReference type="NCBI Taxonomy" id="56493"/>
    <lineage>
        <taxon>Eukaryota</taxon>
        <taxon>Fungi</taxon>
        <taxon>Dikarya</taxon>
        <taxon>Basidiomycota</taxon>
        <taxon>Agaricomycotina</taxon>
        <taxon>Agaricomycetes</taxon>
        <taxon>Thelephorales</taxon>
        <taxon>Thelephoraceae</taxon>
        <taxon>Thelephora</taxon>
    </lineage>
</organism>
<keyword evidence="8" id="KW-1185">Reference proteome</keyword>
<dbReference type="EMBL" id="WIUZ02000001">
    <property type="protein sequence ID" value="KAF9792770.1"/>
    <property type="molecule type" value="Genomic_DNA"/>
</dbReference>
<dbReference type="PANTHER" id="PTHR31107">
    <property type="entry name" value="APOPTOGENIC PROTEIN 1, MITOCHONDRIAL"/>
    <property type="match status" value="1"/>
</dbReference>
<dbReference type="Proteomes" id="UP000736335">
    <property type="component" value="Unassembled WGS sequence"/>
</dbReference>
<sequence length="171" mass="19708">MSSATTTVLRAATRLRLFHSTACTKYLVGPPDPISNIRPAIYHQEDPSSSTSYGDKVQHPYSLKEFIQAENSEDYQVNLQKTQLDAFDRAFWTNNNYRFEAAKAAALDALPEKATAQDREFVLSNFYRDWLIQESPRLEAYNETWRRRSLNIILLDARTQLAKFLSKIGLR</sequence>
<keyword evidence="5" id="KW-0496">Mitochondrion</keyword>
<evidence type="ECO:0000256" key="2">
    <source>
        <dbReference type="ARBA" id="ARBA00005453"/>
    </source>
</evidence>
<evidence type="ECO:0000256" key="5">
    <source>
        <dbReference type="ARBA" id="ARBA00023128"/>
    </source>
</evidence>
<dbReference type="AlphaFoldDB" id="A0A9P6HQV2"/>
<dbReference type="GO" id="GO:0005743">
    <property type="term" value="C:mitochondrial inner membrane"/>
    <property type="evidence" value="ECO:0007669"/>
    <property type="project" value="UniProtKB-SubCell"/>
</dbReference>
<evidence type="ECO:0000256" key="1">
    <source>
        <dbReference type="ARBA" id="ARBA00004443"/>
    </source>
</evidence>
<keyword evidence="4" id="KW-0809">Transit peptide</keyword>
<evidence type="ECO:0000256" key="4">
    <source>
        <dbReference type="ARBA" id="ARBA00022946"/>
    </source>
</evidence>
<comment type="similarity">
    <text evidence="2">Belongs to the COA8 family.</text>
</comment>
<dbReference type="GO" id="GO:0097193">
    <property type="term" value="P:intrinsic apoptotic signaling pathway"/>
    <property type="evidence" value="ECO:0007669"/>
    <property type="project" value="InterPro"/>
</dbReference>
<accession>A0A9P6HQV2</accession>
<comment type="caution">
    <text evidence="7">The sequence shown here is derived from an EMBL/GenBank/DDBJ whole genome shotgun (WGS) entry which is preliminary data.</text>
</comment>
<dbReference type="OrthoDB" id="6246201at2759"/>
<dbReference type="InterPro" id="IPR018796">
    <property type="entry name" value="COA8"/>
</dbReference>
<keyword evidence="3" id="KW-0999">Mitochondrion inner membrane</keyword>
<protein>
    <submittedName>
        <fullName evidence="7">Uncharacterized protein</fullName>
    </submittedName>
</protein>
<proteinExistence type="inferred from homology"/>
<gene>
    <name evidence="7" type="ORF">BJ322DRAFT_1031313</name>
</gene>
<reference evidence="7" key="1">
    <citation type="journal article" date="2020" name="Nat. Commun.">
        <title>Large-scale genome sequencing of mycorrhizal fungi provides insights into the early evolution of symbiotic traits.</title>
        <authorList>
            <person name="Miyauchi S."/>
            <person name="Kiss E."/>
            <person name="Kuo A."/>
            <person name="Drula E."/>
            <person name="Kohler A."/>
            <person name="Sanchez-Garcia M."/>
            <person name="Morin E."/>
            <person name="Andreopoulos B."/>
            <person name="Barry K.W."/>
            <person name="Bonito G."/>
            <person name="Buee M."/>
            <person name="Carver A."/>
            <person name="Chen C."/>
            <person name="Cichocki N."/>
            <person name="Clum A."/>
            <person name="Culley D."/>
            <person name="Crous P.W."/>
            <person name="Fauchery L."/>
            <person name="Girlanda M."/>
            <person name="Hayes R.D."/>
            <person name="Keri Z."/>
            <person name="LaButti K."/>
            <person name="Lipzen A."/>
            <person name="Lombard V."/>
            <person name="Magnuson J."/>
            <person name="Maillard F."/>
            <person name="Murat C."/>
            <person name="Nolan M."/>
            <person name="Ohm R.A."/>
            <person name="Pangilinan J."/>
            <person name="Pereira M.F."/>
            <person name="Perotto S."/>
            <person name="Peter M."/>
            <person name="Pfister S."/>
            <person name="Riley R."/>
            <person name="Sitrit Y."/>
            <person name="Stielow J.B."/>
            <person name="Szollosi G."/>
            <person name="Zifcakova L."/>
            <person name="Stursova M."/>
            <person name="Spatafora J.W."/>
            <person name="Tedersoo L."/>
            <person name="Vaario L.M."/>
            <person name="Yamada A."/>
            <person name="Yan M."/>
            <person name="Wang P."/>
            <person name="Xu J."/>
            <person name="Bruns T."/>
            <person name="Baldrian P."/>
            <person name="Vilgalys R."/>
            <person name="Dunand C."/>
            <person name="Henrissat B."/>
            <person name="Grigoriev I.V."/>
            <person name="Hibbett D."/>
            <person name="Nagy L.G."/>
            <person name="Martin F.M."/>
        </authorList>
    </citation>
    <scope>NUCLEOTIDE SEQUENCE</scope>
    <source>
        <strain evidence="7">UH-Tt-Lm1</strain>
    </source>
</reference>
<evidence type="ECO:0000313" key="8">
    <source>
        <dbReference type="Proteomes" id="UP000736335"/>
    </source>
</evidence>
<dbReference type="Pfam" id="PF10231">
    <property type="entry name" value="COA8"/>
    <property type="match status" value="1"/>
</dbReference>
<evidence type="ECO:0000313" key="7">
    <source>
        <dbReference type="EMBL" id="KAF9792770.1"/>
    </source>
</evidence>
<name>A0A9P6HQV2_9AGAM</name>
<comment type="subcellular location">
    <subcellularLocation>
        <location evidence="1">Mitochondrion inner membrane</location>
        <topology evidence="1">Peripheral membrane protein</topology>
        <orientation evidence="1">Matrix side</orientation>
    </subcellularLocation>
</comment>
<evidence type="ECO:0000256" key="3">
    <source>
        <dbReference type="ARBA" id="ARBA00022792"/>
    </source>
</evidence>